<keyword evidence="2" id="KW-0732">Signal</keyword>
<dbReference type="Proteomes" id="UP000094094">
    <property type="component" value="Chromosome"/>
</dbReference>
<dbReference type="KEGG" id="slc:SL103_03205"/>
<keyword evidence="4" id="KW-1185">Reference proteome</keyword>
<protein>
    <recommendedName>
        <fullName evidence="5">Lipoprotein</fullName>
    </recommendedName>
</protein>
<evidence type="ECO:0000256" key="1">
    <source>
        <dbReference type="SAM" id="MobiDB-lite"/>
    </source>
</evidence>
<evidence type="ECO:0000313" key="4">
    <source>
        <dbReference type="Proteomes" id="UP000094094"/>
    </source>
</evidence>
<sequence>MPLATATLRRTRRLAVASLLAAAALPLTACQGGGDPAPAASSAAAGDPTAADGGSGGAPGKGATRTGAGQTSAAGGSGARDGASAGNKGVDGTWAGTLRWLSEDQLTVAPEGGTEQAFHLTDRTKALGAAALCEAPDGRVHTDGSGYGTTSCSLADLRKAARLGTVEVRVTVKHGTATKIAEHYRP</sequence>
<organism evidence="3 4">
    <name type="scientific">Streptomyces lydicus</name>
    <dbReference type="NCBI Taxonomy" id="47763"/>
    <lineage>
        <taxon>Bacteria</taxon>
        <taxon>Bacillati</taxon>
        <taxon>Actinomycetota</taxon>
        <taxon>Actinomycetes</taxon>
        <taxon>Kitasatosporales</taxon>
        <taxon>Streptomycetaceae</taxon>
        <taxon>Streptomyces</taxon>
    </lineage>
</organism>
<feature type="signal peptide" evidence="2">
    <location>
        <begin position="1"/>
        <end position="29"/>
    </location>
</feature>
<evidence type="ECO:0000256" key="2">
    <source>
        <dbReference type="SAM" id="SignalP"/>
    </source>
</evidence>
<feature type="compositionally biased region" description="Low complexity" evidence="1">
    <location>
        <begin position="36"/>
        <end position="52"/>
    </location>
</feature>
<evidence type="ECO:0008006" key="5">
    <source>
        <dbReference type="Google" id="ProtNLM"/>
    </source>
</evidence>
<accession>A0A1D7VF45</accession>
<dbReference type="RefSeq" id="WP_069567217.1">
    <property type="nucleotide sequence ID" value="NZ_CP017157.1"/>
</dbReference>
<proteinExistence type="predicted"/>
<feature type="chain" id="PRO_5039077137" description="Lipoprotein" evidence="2">
    <location>
        <begin position="30"/>
        <end position="186"/>
    </location>
</feature>
<feature type="compositionally biased region" description="Low complexity" evidence="1">
    <location>
        <begin position="61"/>
        <end position="86"/>
    </location>
</feature>
<name>A0A1D7VF45_9ACTN</name>
<dbReference type="OrthoDB" id="3432078at2"/>
<reference evidence="3 4" key="1">
    <citation type="submission" date="2016-09" db="EMBL/GenBank/DDBJ databases">
        <title>Complete genome sequencing of Streptomyces lydicus 103 and metabolic pathways analysis of antibiotic biosynthesis.</title>
        <authorList>
            <person name="Jia N."/>
            <person name="Ding M.-Z."/>
            <person name="Gao F."/>
            <person name="Yuan Y.-J."/>
        </authorList>
    </citation>
    <scope>NUCLEOTIDE SEQUENCE [LARGE SCALE GENOMIC DNA]</scope>
    <source>
        <strain evidence="3 4">103</strain>
    </source>
</reference>
<evidence type="ECO:0000313" key="3">
    <source>
        <dbReference type="EMBL" id="AOP45382.1"/>
    </source>
</evidence>
<dbReference type="AlphaFoldDB" id="A0A1D7VF45"/>
<feature type="region of interest" description="Disordered" evidence="1">
    <location>
        <begin position="33"/>
        <end position="88"/>
    </location>
</feature>
<gene>
    <name evidence="3" type="ORF">SL103_03205</name>
</gene>
<dbReference type="EMBL" id="CP017157">
    <property type="protein sequence ID" value="AOP45382.1"/>
    <property type="molecule type" value="Genomic_DNA"/>
</dbReference>